<feature type="region of interest" description="Disordered" evidence="1">
    <location>
        <begin position="1"/>
        <end position="24"/>
    </location>
</feature>
<dbReference type="EMBL" id="GBRH01257420">
    <property type="protein sequence ID" value="JAD40475.1"/>
    <property type="molecule type" value="Transcribed_RNA"/>
</dbReference>
<organism evidence="2">
    <name type="scientific">Arundo donax</name>
    <name type="common">Giant reed</name>
    <name type="synonym">Donax arundinaceus</name>
    <dbReference type="NCBI Taxonomy" id="35708"/>
    <lineage>
        <taxon>Eukaryota</taxon>
        <taxon>Viridiplantae</taxon>
        <taxon>Streptophyta</taxon>
        <taxon>Embryophyta</taxon>
        <taxon>Tracheophyta</taxon>
        <taxon>Spermatophyta</taxon>
        <taxon>Magnoliopsida</taxon>
        <taxon>Liliopsida</taxon>
        <taxon>Poales</taxon>
        <taxon>Poaceae</taxon>
        <taxon>PACMAD clade</taxon>
        <taxon>Arundinoideae</taxon>
        <taxon>Arundineae</taxon>
        <taxon>Arundo</taxon>
    </lineage>
</organism>
<proteinExistence type="predicted"/>
<feature type="compositionally biased region" description="Acidic residues" evidence="1">
    <location>
        <begin position="1"/>
        <end position="11"/>
    </location>
</feature>
<accession>A0A0A8ZUM0</accession>
<name>A0A0A8ZUM0_ARUDO</name>
<reference evidence="2" key="2">
    <citation type="journal article" date="2015" name="Data Brief">
        <title>Shoot transcriptome of the giant reed, Arundo donax.</title>
        <authorList>
            <person name="Barrero R.A."/>
            <person name="Guerrero F.D."/>
            <person name="Moolhuijzen P."/>
            <person name="Goolsby J.A."/>
            <person name="Tidwell J."/>
            <person name="Bellgard S.E."/>
            <person name="Bellgard M.I."/>
        </authorList>
    </citation>
    <scope>NUCLEOTIDE SEQUENCE</scope>
    <source>
        <tissue evidence="2">Shoot tissue taken approximately 20 cm above the soil surface</tissue>
    </source>
</reference>
<dbReference type="AlphaFoldDB" id="A0A0A8ZUM0"/>
<sequence>MEAELEEEGDREEAAREARRREKV</sequence>
<feature type="compositionally biased region" description="Basic and acidic residues" evidence="1">
    <location>
        <begin position="12"/>
        <end position="24"/>
    </location>
</feature>
<reference evidence="2" key="1">
    <citation type="submission" date="2014-09" db="EMBL/GenBank/DDBJ databases">
        <authorList>
            <person name="Magalhaes I.L.F."/>
            <person name="Oliveira U."/>
            <person name="Santos F.R."/>
            <person name="Vidigal T.H.D.A."/>
            <person name="Brescovit A.D."/>
            <person name="Santos A.J."/>
        </authorList>
    </citation>
    <scope>NUCLEOTIDE SEQUENCE</scope>
    <source>
        <tissue evidence="2">Shoot tissue taken approximately 20 cm above the soil surface</tissue>
    </source>
</reference>
<protein>
    <submittedName>
        <fullName evidence="2">Uncharacterized protein</fullName>
    </submittedName>
</protein>
<evidence type="ECO:0000256" key="1">
    <source>
        <dbReference type="SAM" id="MobiDB-lite"/>
    </source>
</evidence>
<evidence type="ECO:0000313" key="2">
    <source>
        <dbReference type="EMBL" id="JAD40475.1"/>
    </source>
</evidence>